<keyword evidence="6" id="KW-0547">Nucleotide-binding</keyword>
<dbReference type="KEGG" id="iva:Isova_1487"/>
<feature type="binding site" evidence="6">
    <location>
        <position position="35"/>
    </location>
    <ligand>
        <name>NAD(+)</name>
        <dbReference type="ChEBI" id="CHEBI:57540"/>
    </ligand>
</feature>
<feature type="site" description="Activates thiol group during catalysis" evidence="7">
    <location>
        <position position="180"/>
    </location>
</feature>
<dbReference type="PROSITE" id="PS00071">
    <property type="entry name" value="GAPDH"/>
    <property type="match status" value="1"/>
</dbReference>
<dbReference type="Proteomes" id="UP000009236">
    <property type="component" value="Chromosome"/>
</dbReference>
<dbReference type="Pfam" id="PF02800">
    <property type="entry name" value="Gp_dh_C"/>
    <property type="match status" value="1"/>
</dbReference>
<name>F6FUC0_ISOV2</name>
<dbReference type="PRINTS" id="PR00078">
    <property type="entry name" value="G3PDHDRGNASE"/>
</dbReference>
<evidence type="ECO:0000256" key="4">
    <source>
        <dbReference type="PIRSR" id="PIRSR000149-1"/>
    </source>
</evidence>
<dbReference type="GO" id="GO:0006006">
    <property type="term" value="P:glucose metabolic process"/>
    <property type="evidence" value="ECO:0007669"/>
    <property type="project" value="InterPro"/>
</dbReference>
<dbReference type="AlphaFoldDB" id="F6FUC0"/>
<feature type="binding site" evidence="5">
    <location>
        <position position="183"/>
    </location>
    <ligand>
        <name>D-glyceraldehyde 3-phosphate</name>
        <dbReference type="ChEBI" id="CHEBI:59776"/>
    </ligand>
</feature>
<evidence type="ECO:0000256" key="2">
    <source>
        <dbReference type="ARBA" id="ARBA00007406"/>
    </source>
</evidence>
<dbReference type="PANTHER" id="PTHR43148">
    <property type="entry name" value="GLYCERALDEHYDE-3-PHOSPHATE DEHYDROGENASE 2"/>
    <property type="match status" value="1"/>
</dbReference>
<evidence type="ECO:0000313" key="12">
    <source>
        <dbReference type="Proteomes" id="UP000009236"/>
    </source>
</evidence>
<protein>
    <recommendedName>
        <fullName evidence="9">Glyceraldehyde-3-phosphate dehydrogenase</fullName>
        <ecNumber evidence="9">1.2.1.-</ecNumber>
    </recommendedName>
</protein>
<evidence type="ECO:0000256" key="7">
    <source>
        <dbReference type="PIRSR" id="PIRSR000149-4"/>
    </source>
</evidence>
<evidence type="ECO:0000256" key="9">
    <source>
        <dbReference type="RuleBase" id="RU361160"/>
    </source>
</evidence>
<dbReference type="InterPro" id="IPR036291">
    <property type="entry name" value="NAD(P)-bd_dom_sf"/>
</dbReference>
<dbReference type="InterPro" id="IPR020830">
    <property type="entry name" value="GlycerAld_3-P_DH_AS"/>
</dbReference>
<accession>F6FUC0</accession>
<dbReference type="SUPFAM" id="SSF55347">
    <property type="entry name" value="Glyceraldehyde-3-phosphate dehydrogenase-like, C-terminal domain"/>
    <property type="match status" value="1"/>
</dbReference>
<dbReference type="GO" id="GO:0050661">
    <property type="term" value="F:NADP binding"/>
    <property type="evidence" value="ECO:0007669"/>
    <property type="project" value="InterPro"/>
</dbReference>
<dbReference type="InterPro" id="IPR020829">
    <property type="entry name" value="GlycerAld_3-P_DH_cat"/>
</dbReference>
<feature type="domain" description="Glyceraldehyde 3-phosphate dehydrogenase NAD(P) binding" evidence="10">
    <location>
        <begin position="3"/>
        <end position="153"/>
    </location>
</feature>
<dbReference type="InterPro" id="IPR020831">
    <property type="entry name" value="GlycerAld/Erythrose_P_DH"/>
</dbReference>
<evidence type="ECO:0000259" key="10">
    <source>
        <dbReference type="SMART" id="SM00846"/>
    </source>
</evidence>
<evidence type="ECO:0000256" key="6">
    <source>
        <dbReference type="PIRSR" id="PIRSR000149-3"/>
    </source>
</evidence>
<dbReference type="RefSeq" id="WP_013838640.1">
    <property type="nucleotide sequence ID" value="NC_015588.1"/>
</dbReference>
<dbReference type="Gene3D" id="3.40.50.720">
    <property type="entry name" value="NAD(P)-binding Rossmann-like Domain"/>
    <property type="match status" value="1"/>
</dbReference>
<feature type="binding site" evidence="5">
    <location>
        <position position="234"/>
    </location>
    <ligand>
        <name>D-glyceraldehyde 3-phosphate</name>
        <dbReference type="ChEBI" id="CHEBI:59776"/>
    </ligand>
</feature>
<dbReference type="FunFam" id="3.30.360.10:FF:000002">
    <property type="entry name" value="Glyceraldehyde-3-phosphate dehydrogenase"/>
    <property type="match status" value="1"/>
</dbReference>
<feature type="binding site" evidence="6">
    <location>
        <position position="315"/>
    </location>
    <ligand>
        <name>NAD(+)</name>
        <dbReference type="ChEBI" id="CHEBI:57540"/>
    </ligand>
</feature>
<reference evidence="11 12" key="1">
    <citation type="submission" date="2011-05" db="EMBL/GenBank/DDBJ databases">
        <title>Complete sequence of Isoptericola variabilis 225.</title>
        <authorList>
            <consortium name="US DOE Joint Genome Institute"/>
            <person name="Lucas S."/>
            <person name="Han J."/>
            <person name="Lapidus A."/>
            <person name="Cheng J.-F."/>
            <person name="Goodwin L."/>
            <person name="Pitluck S."/>
            <person name="Peters L."/>
            <person name="Mikhailova N."/>
            <person name="Zeytun A."/>
            <person name="Han C."/>
            <person name="Tapia R."/>
            <person name="Land M."/>
            <person name="Hauser L."/>
            <person name="Kyrpides N."/>
            <person name="Ivanova N."/>
            <person name="Pagani I."/>
            <person name="Siebers A."/>
            <person name="Allgaier M."/>
            <person name="Thelen M."/>
            <person name="Hugenholtz P."/>
            <person name="Gladden J."/>
            <person name="Woyke T."/>
        </authorList>
    </citation>
    <scope>NUCLEOTIDE SEQUENCE [LARGE SCALE GENOMIC DNA]</scope>
    <source>
        <strain evidence="12">225</strain>
    </source>
</reference>
<keyword evidence="12" id="KW-1185">Reference proteome</keyword>
<dbReference type="Pfam" id="PF00044">
    <property type="entry name" value="Gp_dh_N"/>
    <property type="match status" value="1"/>
</dbReference>
<feature type="binding site" evidence="5">
    <location>
        <begin position="211"/>
        <end position="212"/>
    </location>
    <ligand>
        <name>D-glyceraldehyde 3-phosphate</name>
        <dbReference type="ChEBI" id="CHEBI:59776"/>
    </ligand>
</feature>
<dbReference type="eggNOG" id="COG0057">
    <property type="taxonomic scope" value="Bacteria"/>
</dbReference>
<feature type="binding site" evidence="6">
    <location>
        <position position="79"/>
    </location>
    <ligand>
        <name>NAD(+)</name>
        <dbReference type="ChEBI" id="CHEBI:57540"/>
    </ligand>
</feature>
<evidence type="ECO:0000256" key="3">
    <source>
        <dbReference type="ARBA" id="ARBA00023002"/>
    </source>
</evidence>
<dbReference type="GO" id="GO:0004365">
    <property type="term" value="F:glyceraldehyde-3-phosphate dehydrogenase (NAD+) (phosphorylating) activity"/>
    <property type="evidence" value="ECO:0007669"/>
    <property type="project" value="UniProtKB-ARBA"/>
</dbReference>
<dbReference type="GO" id="GO:0051287">
    <property type="term" value="F:NAD binding"/>
    <property type="evidence" value="ECO:0007669"/>
    <property type="project" value="InterPro"/>
</dbReference>
<dbReference type="Gene3D" id="3.30.360.10">
    <property type="entry name" value="Dihydrodipicolinate Reductase, domain 2"/>
    <property type="match status" value="1"/>
</dbReference>
<evidence type="ECO:0000256" key="5">
    <source>
        <dbReference type="PIRSR" id="PIRSR000149-2"/>
    </source>
</evidence>
<dbReference type="EC" id="1.2.1.-" evidence="9"/>
<dbReference type="FunFam" id="3.40.50.720:FF:000001">
    <property type="entry name" value="Glyceraldehyde-3-phosphate dehydrogenase"/>
    <property type="match status" value="1"/>
</dbReference>
<comment type="subcellular location">
    <subcellularLocation>
        <location evidence="1">Cytoplasm</location>
    </subcellularLocation>
</comment>
<organism evidence="12">
    <name type="scientific">Isoptericola variabilis (strain 225)</name>
    <dbReference type="NCBI Taxonomy" id="743718"/>
    <lineage>
        <taxon>Bacteria</taxon>
        <taxon>Bacillati</taxon>
        <taxon>Actinomycetota</taxon>
        <taxon>Actinomycetes</taxon>
        <taxon>Micrococcales</taxon>
        <taxon>Promicromonosporaceae</taxon>
        <taxon>Isoptericola</taxon>
    </lineage>
</organism>
<dbReference type="SMART" id="SM00846">
    <property type="entry name" value="Gp_dh_N"/>
    <property type="match status" value="1"/>
</dbReference>
<comment type="similarity">
    <text evidence="2 8">Belongs to the glyceraldehyde-3-phosphate dehydrogenase family.</text>
</comment>
<sequence length="334" mass="35802">MTIRVGINGFGRIGRNFYRALVESGADVEVVGVNDLTDNKTLAHLLKYDTVLGRFPKSVDFDDENIIVDGVKIRALAERDPANLPWGELGADIVIESTGFFTDATKAKAHIDGGAKKVIISAPAKNEDATFVMGVNNDQYDPASHHIISNASCTTNCLAPLAKALNDSIGIERGLMTTIHAYTGDQNLQDGPHKDLRRARAAAMNIVPTSTGAAKAVALVLPELKGKLDGFAMRVPVITGSATDLTFEAPKEVTVEEVNAAVKAAAEGPLKGVLEYVEDELVSADIVTNPHQSIFDAKLTKVIGNQVKVVSWYDNEWGYSNSLVALTQFVGEKL</sequence>
<dbReference type="CDD" id="cd18126">
    <property type="entry name" value="GAPDH_I_C"/>
    <property type="match status" value="1"/>
</dbReference>
<feature type="binding site" evidence="6">
    <location>
        <begin position="12"/>
        <end position="13"/>
    </location>
    <ligand>
        <name>NAD(+)</name>
        <dbReference type="ChEBI" id="CHEBI:57540"/>
    </ligand>
</feature>
<proteinExistence type="inferred from homology"/>
<dbReference type="HOGENOM" id="CLU_030140_0_2_11"/>
<evidence type="ECO:0000256" key="8">
    <source>
        <dbReference type="RuleBase" id="RU000397"/>
    </source>
</evidence>
<dbReference type="InterPro" id="IPR006424">
    <property type="entry name" value="Glyceraldehyde-3-P_DH_1"/>
</dbReference>
<evidence type="ECO:0000256" key="1">
    <source>
        <dbReference type="ARBA" id="ARBA00004496"/>
    </source>
</evidence>
<keyword evidence="6" id="KW-0520">NAD</keyword>
<gene>
    <name evidence="11" type="ordered locus">Isova_1487</name>
</gene>
<dbReference type="CDD" id="cd05214">
    <property type="entry name" value="GAPDH_I_N"/>
    <property type="match status" value="1"/>
</dbReference>
<feature type="binding site" evidence="5">
    <location>
        <begin position="152"/>
        <end position="154"/>
    </location>
    <ligand>
        <name>D-glyceraldehyde 3-phosphate</name>
        <dbReference type="ChEBI" id="CHEBI:59776"/>
    </ligand>
</feature>
<dbReference type="PIRSF" id="PIRSF000149">
    <property type="entry name" value="GAP_DH"/>
    <property type="match status" value="1"/>
</dbReference>
<feature type="binding site" evidence="6">
    <location>
        <position position="121"/>
    </location>
    <ligand>
        <name>NAD(+)</name>
        <dbReference type="ChEBI" id="CHEBI:57540"/>
    </ligand>
</feature>
<dbReference type="InterPro" id="IPR020828">
    <property type="entry name" value="GlycerAld_3-P_DH_NAD(P)-bd"/>
</dbReference>
<dbReference type="NCBIfam" id="TIGR01534">
    <property type="entry name" value="GAPDH-I"/>
    <property type="match status" value="1"/>
</dbReference>
<dbReference type="EMBL" id="CP002810">
    <property type="protein sequence ID" value="AEG44248.1"/>
    <property type="molecule type" value="Genomic_DNA"/>
</dbReference>
<keyword evidence="3 9" id="KW-0560">Oxidoreductase</keyword>
<dbReference type="GO" id="GO:0005737">
    <property type="term" value="C:cytoplasm"/>
    <property type="evidence" value="ECO:0007669"/>
    <property type="project" value="UniProtKB-SubCell"/>
</dbReference>
<dbReference type="SUPFAM" id="SSF51735">
    <property type="entry name" value="NAD(P)-binding Rossmann-fold domains"/>
    <property type="match status" value="1"/>
</dbReference>
<feature type="active site" description="Nucleophile" evidence="4">
    <location>
        <position position="153"/>
    </location>
</feature>
<dbReference type="STRING" id="743718.Isova_1487"/>
<evidence type="ECO:0000313" key="11">
    <source>
        <dbReference type="EMBL" id="AEG44248.1"/>
    </source>
</evidence>